<dbReference type="OrthoDB" id="5314997at2759"/>
<name>A0A6A5RRY3_9PLEO</name>
<dbReference type="RefSeq" id="XP_033450451.1">
    <property type="nucleotide sequence ID" value="XM_033589921.1"/>
</dbReference>
<dbReference type="AlphaFoldDB" id="A0A6A5RRY3"/>
<dbReference type="GeneID" id="54347570"/>
<protein>
    <recommendedName>
        <fullName evidence="3">F-box domain-containing protein</fullName>
    </recommendedName>
</protein>
<dbReference type="Proteomes" id="UP000800082">
    <property type="component" value="Unassembled WGS sequence"/>
</dbReference>
<organism evidence="1 2">
    <name type="scientific">Didymella exigua CBS 183.55</name>
    <dbReference type="NCBI Taxonomy" id="1150837"/>
    <lineage>
        <taxon>Eukaryota</taxon>
        <taxon>Fungi</taxon>
        <taxon>Dikarya</taxon>
        <taxon>Ascomycota</taxon>
        <taxon>Pezizomycotina</taxon>
        <taxon>Dothideomycetes</taxon>
        <taxon>Pleosporomycetidae</taxon>
        <taxon>Pleosporales</taxon>
        <taxon>Pleosporineae</taxon>
        <taxon>Didymellaceae</taxon>
        <taxon>Didymella</taxon>
    </lineage>
</organism>
<evidence type="ECO:0000313" key="1">
    <source>
        <dbReference type="EMBL" id="KAF1930203.1"/>
    </source>
</evidence>
<reference evidence="1" key="1">
    <citation type="journal article" date="2020" name="Stud. Mycol.">
        <title>101 Dothideomycetes genomes: a test case for predicting lifestyles and emergence of pathogens.</title>
        <authorList>
            <person name="Haridas S."/>
            <person name="Albert R."/>
            <person name="Binder M."/>
            <person name="Bloem J."/>
            <person name="Labutti K."/>
            <person name="Salamov A."/>
            <person name="Andreopoulos B."/>
            <person name="Baker S."/>
            <person name="Barry K."/>
            <person name="Bills G."/>
            <person name="Bluhm B."/>
            <person name="Cannon C."/>
            <person name="Castanera R."/>
            <person name="Culley D."/>
            <person name="Daum C."/>
            <person name="Ezra D."/>
            <person name="Gonzalez J."/>
            <person name="Henrissat B."/>
            <person name="Kuo A."/>
            <person name="Liang C."/>
            <person name="Lipzen A."/>
            <person name="Lutzoni F."/>
            <person name="Magnuson J."/>
            <person name="Mondo S."/>
            <person name="Nolan M."/>
            <person name="Ohm R."/>
            <person name="Pangilinan J."/>
            <person name="Park H.-J."/>
            <person name="Ramirez L."/>
            <person name="Alfaro M."/>
            <person name="Sun H."/>
            <person name="Tritt A."/>
            <person name="Yoshinaga Y."/>
            <person name="Zwiers L.-H."/>
            <person name="Turgeon B."/>
            <person name="Goodwin S."/>
            <person name="Spatafora J."/>
            <person name="Crous P."/>
            <person name="Grigoriev I."/>
        </authorList>
    </citation>
    <scope>NUCLEOTIDE SEQUENCE</scope>
    <source>
        <strain evidence="1">CBS 183.55</strain>
    </source>
</reference>
<accession>A0A6A5RRY3</accession>
<gene>
    <name evidence="1" type="ORF">M421DRAFT_387024</name>
</gene>
<keyword evidence="2" id="KW-1185">Reference proteome</keyword>
<evidence type="ECO:0008006" key="3">
    <source>
        <dbReference type="Google" id="ProtNLM"/>
    </source>
</evidence>
<sequence>MDARQLSALEQIRTFGLSTSLAHALLPPCIAIPLQPFRFLDLPKDLRLMVYEQLPLSTMSKTFHVTTVGEEGERASLTLTRTALPVALLAVSKLTHQEALPFFKDLTDRIAPEIKYRFPSFPGDGWLTAPAHLIQLLICIRTVNDHGIRNPLGFHKIIDKSAY</sequence>
<proteinExistence type="predicted"/>
<evidence type="ECO:0000313" key="2">
    <source>
        <dbReference type="Proteomes" id="UP000800082"/>
    </source>
</evidence>
<dbReference type="EMBL" id="ML978964">
    <property type="protein sequence ID" value="KAF1930203.1"/>
    <property type="molecule type" value="Genomic_DNA"/>
</dbReference>